<evidence type="ECO:0000256" key="8">
    <source>
        <dbReference type="SAM" id="Phobius"/>
    </source>
</evidence>
<sequence>MLEKGKIDPNEFHVIVIAFTIGTAILHAPSLLAGTANQDAWIASALTLLFSLFFIYIYNQLVSLYPFMTFVEMNEKVLGKWIGKITAFLYLFYIFHILGGGYRGIGDFFTTQVMVETPIEIIIIMFVLTSLIGVRLGLEVICRSALIFFPWIMMLLLMLSLLLIPELKFENIQPIFGEGLKPIMNGLYTNLSLPYLQLAILLMITPFVTQEAKMRKTFYIGTIIGGMTLTILVMFSILILGTDTSARQSYAAYVLGKKISIGDFLERIEVIVTIIWILTIYFKLTICYYGLSLGLAQVLGLKSYKILAYPLGILIITFSIFMHSDVVHVSNYITKTLPPYSITICFFLPLLLLSVGKIRKNISST</sequence>
<comment type="subcellular location">
    <subcellularLocation>
        <location evidence="1">Membrane</location>
        <topology evidence="1">Multi-pass membrane protein</topology>
    </subcellularLocation>
</comment>
<keyword evidence="6 8" id="KW-1133">Transmembrane helix</keyword>
<feature type="transmembrane region" description="Helical" evidence="8">
    <location>
        <begin position="270"/>
        <end position="291"/>
    </location>
</feature>
<dbReference type="PANTHER" id="PTHR34975:SF2">
    <property type="entry name" value="SPORE GERMINATION PROTEIN A2"/>
    <property type="match status" value="1"/>
</dbReference>
<dbReference type="AlphaFoldDB" id="A0A5J5H5A9"/>
<feature type="transmembrane region" description="Helical" evidence="8">
    <location>
        <begin position="337"/>
        <end position="355"/>
    </location>
</feature>
<evidence type="ECO:0000256" key="4">
    <source>
        <dbReference type="ARBA" id="ARBA00022544"/>
    </source>
</evidence>
<dbReference type="PANTHER" id="PTHR34975">
    <property type="entry name" value="SPORE GERMINATION PROTEIN A2"/>
    <property type="match status" value="1"/>
</dbReference>
<dbReference type="OrthoDB" id="2078716at2"/>
<keyword evidence="4" id="KW-0309">Germination</keyword>
<dbReference type="Proteomes" id="UP000326671">
    <property type="component" value="Unassembled WGS sequence"/>
</dbReference>
<feature type="transmembrane region" description="Helical" evidence="8">
    <location>
        <begin position="40"/>
        <end position="61"/>
    </location>
</feature>
<protein>
    <submittedName>
        <fullName evidence="9">GerAB/ArcD/ProY family transporter</fullName>
    </submittedName>
</protein>
<organism evidence="9 10">
    <name type="scientific">Niallia endozanthoxylica</name>
    <dbReference type="NCBI Taxonomy" id="2036016"/>
    <lineage>
        <taxon>Bacteria</taxon>
        <taxon>Bacillati</taxon>
        <taxon>Bacillota</taxon>
        <taxon>Bacilli</taxon>
        <taxon>Bacillales</taxon>
        <taxon>Bacillaceae</taxon>
        <taxon>Niallia</taxon>
    </lineage>
</organism>
<feature type="transmembrane region" description="Helical" evidence="8">
    <location>
        <begin position="119"/>
        <end position="138"/>
    </location>
</feature>
<feature type="transmembrane region" description="Helical" evidence="8">
    <location>
        <begin position="303"/>
        <end position="322"/>
    </location>
</feature>
<dbReference type="GO" id="GO:0009847">
    <property type="term" value="P:spore germination"/>
    <property type="evidence" value="ECO:0007669"/>
    <property type="project" value="InterPro"/>
</dbReference>
<feature type="transmembrane region" description="Helical" evidence="8">
    <location>
        <begin position="145"/>
        <end position="165"/>
    </location>
</feature>
<evidence type="ECO:0000313" key="9">
    <source>
        <dbReference type="EMBL" id="KAA9014903.1"/>
    </source>
</evidence>
<feature type="transmembrane region" description="Helical" evidence="8">
    <location>
        <begin position="81"/>
        <end position="99"/>
    </location>
</feature>
<comment type="caution">
    <text evidence="9">The sequence shown here is derived from an EMBL/GenBank/DDBJ whole genome shotgun (WGS) entry which is preliminary data.</text>
</comment>
<accession>A0A5J5H5A9</accession>
<proteinExistence type="inferred from homology"/>
<evidence type="ECO:0000256" key="5">
    <source>
        <dbReference type="ARBA" id="ARBA00022692"/>
    </source>
</evidence>
<comment type="similarity">
    <text evidence="2">Belongs to the amino acid-polyamine-organocation (APC) superfamily. Spore germination protein (SGP) (TC 2.A.3.9) family.</text>
</comment>
<dbReference type="Pfam" id="PF03845">
    <property type="entry name" value="Spore_permease"/>
    <property type="match status" value="1"/>
</dbReference>
<dbReference type="EMBL" id="VYKL01000044">
    <property type="protein sequence ID" value="KAA9014903.1"/>
    <property type="molecule type" value="Genomic_DNA"/>
</dbReference>
<keyword evidence="5 8" id="KW-0812">Transmembrane</keyword>
<keyword evidence="7 8" id="KW-0472">Membrane</keyword>
<evidence type="ECO:0000256" key="7">
    <source>
        <dbReference type="ARBA" id="ARBA00023136"/>
    </source>
</evidence>
<dbReference type="InterPro" id="IPR004761">
    <property type="entry name" value="Spore_GerAB"/>
</dbReference>
<feature type="transmembrane region" description="Helical" evidence="8">
    <location>
        <begin position="217"/>
        <end position="240"/>
    </location>
</feature>
<evidence type="ECO:0000256" key="6">
    <source>
        <dbReference type="ARBA" id="ARBA00022989"/>
    </source>
</evidence>
<dbReference type="Gene3D" id="1.20.1740.10">
    <property type="entry name" value="Amino acid/polyamine transporter I"/>
    <property type="match status" value="1"/>
</dbReference>
<keyword evidence="3" id="KW-0813">Transport</keyword>
<dbReference type="RefSeq" id="WP_150442380.1">
    <property type="nucleotide sequence ID" value="NZ_VYKL01000044.1"/>
</dbReference>
<dbReference type="NCBIfam" id="TIGR00912">
    <property type="entry name" value="2A0309"/>
    <property type="match status" value="1"/>
</dbReference>
<feature type="transmembrane region" description="Helical" evidence="8">
    <location>
        <begin position="12"/>
        <end position="34"/>
    </location>
</feature>
<feature type="transmembrane region" description="Helical" evidence="8">
    <location>
        <begin position="185"/>
        <end position="205"/>
    </location>
</feature>
<dbReference type="GO" id="GO:0016020">
    <property type="term" value="C:membrane"/>
    <property type="evidence" value="ECO:0007669"/>
    <property type="project" value="UniProtKB-SubCell"/>
</dbReference>
<reference evidence="9 10" key="1">
    <citation type="submission" date="2019-09" db="EMBL/GenBank/DDBJ databases">
        <title>Whole genome sequences of isolates from the Mars Exploration Rovers.</title>
        <authorList>
            <person name="Seuylemezian A."/>
            <person name="Vaishampayan P."/>
        </authorList>
    </citation>
    <scope>NUCLEOTIDE SEQUENCE [LARGE SCALE GENOMIC DNA]</scope>
    <source>
        <strain evidence="9 10">MER_TA_151</strain>
    </source>
</reference>
<keyword evidence="10" id="KW-1185">Reference proteome</keyword>
<evidence type="ECO:0000256" key="2">
    <source>
        <dbReference type="ARBA" id="ARBA00007998"/>
    </source>
</evidence>
<evidence type="ECO:0000256" key="3">
    <source>
        <dbReference type="ARBA" id="ARBA00022448"/>
    </source>
</evidence>
<evidence type="ECO:0000313" key="10">
    <source>
        <dbReference type="Proteomes" id="UP000326671"/>
    </source>
</evidence>
<gene>
    <name evidence="9" type="ORF">F4V44_23160</name>
</gene>
<name>A0A5J5H5A9_9BACI</name>
<evidence type="ECO:0000256" key="1">
    <source>
        <dbReference type="ARBA" id="ARBA00004141"/>
    </source>
</evidence>